<comment type="subcellular location">
    <subcellularLocation>
        <location evidence="1">Nucleus</location>
        <location evidence="1">Nucleolus</location>
    </subcellularLocation>
</comment>
<keyword evidence="5" id="KW-0539">Nucleus</keyword>
<feature type="compositionally biased region" description="Basic and acidic residues" evidence="6">
    <location>
        <begin position="37"/>
        <end position="53"/>
    </location>
</feature>
<sequence>MTDETPSKHHKTKEEIRNSRKKKKKKRGRDSLSSTGKIDKKIKSEEKVPKKEGVNANPIAISDSKEGVETVTVNVKKCAPEYDPIVVSFPSGTPSALVGGTQQRNDTNNDDNGKTVSFAQDDDNDAQNGVPPTFTWMKLKKSSSRGKTVNGEDRTCSYTASNGGRSNMDSRLTKFYIGIYDKETKSLVLQPSAEKGTVYALCQKVKDYDSSPLLASGATSGMTVAERKRFLVESFGSSRKKKAVKSQQANIVNISNVVGSGDVMMNAMEKQTNISQSNKKAMDAARRGEQEDLVEIAYNEARRKFLPSFNEDATACFDVYDAREIAGGDAWDQLSRITDACVMKPKNHEFWLDSLMGRHQWVKSTKNVLNSVVGSPRSASNRYQIKTIQLLNFLIAFHNKCFKLFLPGTEEQIAKSAGIPSTICSRFLTMFAVPSEERGREGFSITKQLKDKRTIHLLILYLLAHGKLMKVGSINTLCQDIKLEVTEAARLLVQAGCKCKKSTTGMISTSLTVPLTFPKPKLLKK</sequence>
<evidence type="ECO:0000256" key="1">
    <source>
        <dbReference type="ARBA" id="ARBA00004604"/>
    </source>
</evidence>
<protein>
    <recommendedName>
        <fullName evidence="8">DNA-directed RNA polymerase I subunit RPA49</fullName>
    </recommendedName>
</protein>
<dbReference type="InterPro" id="IPR009668">
    <property type="entry name" value="RNA_pol-assoc_fac_A49-like"/>
</dbReference>
<feature type="compositionally biased region" description="Polar residues" evidence="6">
    <location>
        <begin position="92"/>
        <end position="104"/>
    </location>
</feature>
<evidence type="ECO:0000256" key="2">
    <source>
        <dbReference type="ARBA" id="ARBA00009430"/>
    </source>
</evidence>
<dbReference type="GO" id="GO:0000428">
    <property type="term" value="C:DNA-directed RNA polymerase complex"/>
    <property type="evidence" value="ECO:0007669"/>
    <property type="project" value="UniProtKB-KW"/>
</dbReference>
<dbReference type="AlphaFoldDB" id="A0A7S2WKU6"/>
<dbReference type="GO" id="GO:0005730">
    <property type="term" value="C:nucleolus"/>
    <property type="evidence" value="ECO:0007669"/>
    <property type="project" value="UniProtKB-SubCell"/>
</dbReference>
<comment type="similarity">
    <text evidence="2">Belongs to the eukaryotic RPA49/POLR1E RNA polymerase subunit family.</text>
</comment>
<dbReference type="Pfam" id="PF06870">
    <property type="entry name" value="RNA_pol_I_A49"/>
    <property type="match status" value="1"/>
</dbReference>
<evidence type="ECO:0000256" key="6">
    <source>
        <dbReference type="SAM" id="MobiDB-lite"/>
    </source>
</evidence>
<accession>A0A7S2WKU6</accession>
<dbReference type="GO" id="GO:0006351">
    <property type="term" value="P:DNA-templated transcription"/>
    <property type="evidence" value="ECO:0007669"/>
    <property type="project" value="InterPro"/>
</dbReference>
<feature type="region of interest" description="Disordered" evidence="6">
    <location>
        <begin position="1"/>
        <end position="62"/>
    </location>
</feature>
<organism evidence="7">
    <name type="scientific">Eucampia antarctica</name>
    <dbReference type="NCBI Taxonomy" id="49252"/>
    <lineage>
        <taxon>Eukaryota</taxon>
        <taxon>Sar</taxon>
        <taxon>Stramenopiles</taxon>
        <taxon>Ochrophyta</taxon>
        <taxon>Bacillariophyta</taxon>
        <taxon>Mediophyceae</taxon>
        <taxon>Biddulphiophycidae</taxon>
        <taxon>Hemiaulales</taxon>
        <taxon>Hemiaulaceae</taxon>
        <taxon>Eucampia</taxon>
    </lineage>
</organism>
<keyword evidence="3" id="KW-0240">DNA-directed RNA polymerase</keyword>
<gene>
    <name evidence="7" type="ORF">EANT1437_LOCUS12947</name>
</gene>
<evidence type="ECO:0000256" key="5">
    <source>
        <dbReference type="ARBA" id="ARBA00023242"/>
    </source>
</evidence>
<evidence type="ECO:0000256" key="4">
    <source>
        <dbReference type="ARBA" id="ARBA00023163"/>
    </source>
</evidence>
<feature type="region of interest" description="Disordered" evidence="6">
    <location>
        <begin position="92"/>
        <end position="130"/>
    </location>
</feature>
<evidence type="ECO:0008006" key="8">
    <source>
        <dbReference type="Google" id="ProtNLM"/>
    </source>
</evidence>
<dbReference type="EMBL" id="HBHI01025202">
    <property type="protein sequence ID" value="CAD9692617.1"/>
    <property type="molecule type" value="Transcribed_RNA"/>
</dbReference>
<dbReference type="PANTHER" id="PTHR14440">
    <property type="entry name" value="DNA-DIRECTED RNA POLYMERASE I SUBUNIT RPA49"/>
    <property type="match status" value="1"/>
</dbReference>
<evidence type="ECO:0000256" key="3">
    <source>
        <dbReference type="ARBA" id="ARBA00022478"/>
    </source>
</evidence>
<keyword evidence="4" id="KW-0804">Transcription</keyword>
<proteinExistence type="inferred from homology"/>
<feature type="compositionally biased region" description="Basic residues" evidence="6">
    <location>
        <begin position="19"/>
        <end position="28"/>
    </location>
</feature>
<name>A0A7S2WKU6_9STRA</name>
<evidence type="ECO:0000313" key="7">
    <source>
        <dbReference type="EMBL" id="CAD9692617.1"/>
    </source>
</evidence>
<dbReference type="GO" id="GO:0003677">
    <property type="term" value="F:DNA binding"/>
    <property type="evidence" value="ECO:0007669"/>
    <property type="project" value="InterPro"/>
</dbReference>
<reference evidence="7" key="1">
    <citation type="submission" date="2021-01" db="EMBL/GenBank/DDBJ databases">
        <authorList>
            <person name="Corre E."/>
            <person name="Pelletier E."/>
            <person name="Niang G."/>
            <person name="Scheremetjew M."/>
            <person name="Finn R."/>
            <person name="Kale V."/>
            <person name="Holt S."/>
            <person name="Cochrane G."/>
            <person name="Meng A."/>
            <person name="Brown T."/>
            <person name="Cohen L."/>
        </authorList>
    </citation>
    <scope>NUCLEOTIDE SEQUENCE</scope>
    <source>
        <strain evidence="7">CCMP1452</strain>
    </source>
</reference>